<dbReference type="SUPFAM" id="SSF52047">
    <property type="entry name" value="RNI-like"/>
    <property type="match status" value="1"/>
</dbReference>
<dbReference type="OrthoDB" id="24501at2759"/>
<dbReference type="STRING" id="1054147.F4PZ35"/>
<gene>
    <name evidence="1" type="ORF">DFA_02308</name>
</gene>
<dbReference type="Proteomes" id="UP000007797">
    <property type="component" value="Unassembled WGS sequence"/>
</dbReference>
<protein>
    <submittedName>
        <fullName evidence="1">Uncharacterized protein</fullName>
    </submittedName>
</protein>
<accession>F4PZ35</accession>
<dbReference type="KEGG" id="dfa:DFA_02308"/>
<keyword evidence="2" id="KW-1185">Reference proteome</keyword>
<evidence type="ECO:0000313" key="2">
    <source>
        <dbReference type="Proteomes" id="UP000007797"/>
    </source>
</evidence>
<dbReference type="Gene3D" id="3.80.10.10">
    <property type="entry name" value="Ribonuclease Inhibitor"/>
    <property type="match status" value="1"/>
</dbReference>
<dbReference type="EMBL" id="GL883016">
    <property type="protein sequence ID" value="EGG19064.1"/>
    <property type="molecule type" value="Genomic_DNA"/>
</dbReference>
<reference evidence="2" key="1">
    <citation type="journal article" date="2011" name="Genome Res.">
        <title>Phylogeny-wide analysis of social amoeba genomes highlights ancient origins for complex intercellular communication.</title>
        <authorList>
            <person name="Heidel A.J."/>
            <person name="Lawal H.M."/>
            <person name="Felder M."/>
            <person name="Schilde C."/>
            <person name="Helps N.R."/>
            <person name="Tunggal B."/>
            <person name="Rivero F."/>
            <person name="John U."/>
            <person name="Schleicher M."/>
            <person name="Eichinger L."/>
            <person name="Platzer M."/>
            <person name="Noegel A.A."/>
            <person name="Schaap P."/>
            <person name="Gloeckner G."/>
        </authorList>
    </citation>
    <scope>NUCLEOTIDE SEQUENCE [LARGE SCALE GENOMIC DNA]</scope>
    <source>
        <strain evidence="2">SH3</strain>
    </source>
</reference>
<dbReference type="GeneID" id="14871250"/>
<proteinExistence type="predicted"/>
<organism evidence="1 2">
    <name type="scientific">Cavenderia fasciculata</name>
    <name type="common">Slime mold</name>
    <name type="synonym">Dictyostelium fasciculatum</name>
    <dbReference type="NCBI Taxonomy" id="261658"/>
    <lineage>
        <taxon>Eukaryota</taxon>
        <taxon>Amoebozoa</taxon>
        <taxon>Evosea</taxon>
        <taxon>Eumycetozoa</taxon>
        <taxon>Dictyostelia</taxon>
        <taxon>Acytosteliales</taxon>
        <taxon>Cavenderiaceae</taxon>
        <taxon>Cavenderia</taxon>
    </lineage>
</organism>
<name>F4PZ35_CACFS</name>
<evidence type="ECO:0000313" key="1">
    <source>
        <dbReference type="EMBL" id="EGG19064.1"/>
    </source>
</evidence>
<sequence length="577" mass="66145">MSTLLSLSNLLLSQIILEIDDNVDIICLLLTCKKLYQNGSSLKRSIRFKGIGPIDTDNGDILDNSISNQHVILSKDKEDEEYPLWIKDYTENRIDKSINITTVLVNEYEPKVLDSNLLYKIPSIETLFIYHSRIDLGSISLLPNLQRLSVQGNSLTNLVHTQIINNNYSTSELALEQYVSLTELTLNNLRSIGPGVLPSSLTSLTLTLLEFPQRDTFISLTSLVHLDIHVGKRLLAKQEEEEKLFIDLSSLSNLKRLEYSEYWHQKFGIIFEICLPPSIVILSFYSKNIQIAQQQQQQQQQCTTTTIMPVLEKLYLFESLLTGGKINLLSQCPSLKKLYSYDESVPLPESLVKLKGELTTSFLSSRPFARHGQLKKLVWIYGYGGQGDDLDLSQSNLETIDLSDMHGFFTVTIPPSTKYLTIYLIQKQQDIPIFSISDRITVPKKKQIQSQQQQQEQWLPISTTHLTCSMSCTQSKWSFRLDEIINHTNVRYLSFSMSRNTTFLQFSIQRLDSDNTNVLVLERRSLLGGIITQKRKENSNTNINLQQQQQYSPFCLHFNDYNSSSPFEFSWSFVKDK</sequence>
<dbReference type="RefSeq" id="XP_004366697.1">
    <property type="nucleotide sequence ID" value="XM_004366640.1"/>
</dbReference>
<dbReference type="InterPro" id="IPR032675">
    <property type="entry name" value="LRR_dom_sf"/>
</dbReference>
<dbReference type="AlphaFoldDB" id="F4PZ35"/>